<dbReference type="Proteomes" id="UP000433788">
    <property type="component" value="Unassembled WGS sequence"/>
</dbReference>
<dbReference type="InterPro" id="IPR000917">
    <property type="entry name" value="Sulfatase_N"/>
</dbReference>
<feature type="transmembrane region" description="Helical" evidence="1">
    <location>
        <begin position="104"/>
        <end position="129"/>
    </location>
</feature>
<comment type="caution">
    <text evidence="3">The sequence shown here is derived from an EMBL/GenBank/DDBJ whole genome shotgun (WGS) entry which is preliminary data.</text>
</comment>
<dbReference type="EMBL" id="WJPP01000002">
    <property type="protein sequence ID" value="MRH77759.1"/>
    <property type="molecule type" value="Genomic_DNA"/>
</dbReference>
<feature type="transmembrane region" description="Helical" evidence="1">
    <location>
        <begin position="141"/>
        <end position="167"/>
    </location>
</feature>
<evidence type="ECO:0000256" key="1">
    <source>
        <dbReference type="SAM" id="Phobius"/>
    </source>
</evidence>
<dbReference type="InterPro" id="IPR017850">
    <property type="entry name" value="Alkaline_phosphatase_core_sf"/>
</dbReference>
<name>A0A6N7QQU2_9GAMM</name>
<keyword evidence="4" id="KW-1185">Reference proteome</keyword>
<dbReference type="Gene3D" id="3.40.720.10">
    <property type="entry name" value="Alkaline Phosphatase, subunit A"/>
    <property type="match status" value="1"/>
</dbReference>
<evidence type="ECO:0000259" key="2">
    <source>
        <dbReference type="Pfam" id="PF00884"/>
    </source>
</evidence>
<feature type="transmembrane region" description="Helical" evidence="1">
    <location>
        <begin position="55"/>
        <end position="73"/>
    </location>
</feature>
<feature type="transmembrane region" description="Helical" evidence="1">
    <location>
        <begin position="5"/>
        <end position="23"/>
    </location>
</feature>
<evidence type="ECO:0000313" key="4">
    <source>
        <dbReference type="Proteomes" id="UP000433788"/>
    </source>
</evidence>
<sequence length="507" mass="54371">MFGPLLLLIGLNVSLVGISWWLPAGAAPSALPLLAVEIPLLCAGLMLLRGPLQRYGIVLIAWMLMVGVLLGFSELGAQWALGRALDLSVDLPLLLSVIHLLEGAMGWVFTIVVVLLGAALLLFSALALTRGLSGLVQGGRPIFAASLLLLFGGIWFVQANLGVGLLGAPMAAQFYNQANAVIAADQDRAHFTKTLEEHTDPAADLSQLNGRDVVVAFVESYDATSAGTPRGIELLSEQLEAAGLGVVTARYRSPISGGQSWLAHATFLSGLTIDSQRRYEQFLDGNTHSLITDFQRAGYQTAAVLPAIVGDWPEGEAWGFDAVFDGANIDYAGPPLGWVTMPDQFTWHFFSESVRQPTSAPLFTQIALISSHAPWTPVIELMDWAEIGDGKGFDRWASAGPSALSVWSNAEKRRAYYTKSIDYALNAAVEWAIQDLDDGVLILMGDHPPSPLVDGKRPSQTVPVHIISQDASLLGKFEQKGFSAGVMAPKQAIGQFSDLRGLLLEVF</sequence>
<protein>
    <submittedName>
        <fullName evidence="3">Sulfatase-like hydrolase/transferase</fullName>
    </submittedName>
</protein>
<dbReference type="GO" id="GO:0016787">
    <property type="term" value="F:hydrolase activity"/>
    <property type="evidence" value="ECO:0007669"/>
    <property type="project" value="UniProtKB-KW"/>
</dbReference>
<dbReference type="GO" id="GO:0016740">
    <property type="term" value="F:transferase activity"/>
    <property type="evidence" value="ECO:0007669"/>
    <property type="project" value="UniProtKB-KW"/>
</dbReference>
<accession>A0A6N7QQU2</accession>
<dbReference type="SUPFAM" id="SSF53649">
    <property type="entry name" value="Alkaline phosphatase-like"/>
    <property type="match status" value="1"/>
</dbReference>
<keyword evidence="1" id="KW-1133">Transmembrane helix</keyword>
<dbReference type="Pfam" id="PF00884">
    <property type="entry name" value="Sulfatase"/>
    <property type="match status" value="1"/>
</dbReference>
<evidence type="ECO:0000313" key="3">
    <source>
        <dbReference type="EMBL" id="MRH77759.1"/>
    </source>
</evidence>
<reference evidence="3 4" key="1">
    <citation type="submission" date="2019-11" db="EMBL/GenBank/DDBJ databases">
        <authorList>
            <person name="Zhang X.Y."/>
        </authorList>
    </citation>
    <scope>NUCLEOTIDE SEQUENCE [LARGE SCALE GENOMIC DNA]</scope>
    <source>
        <strain evidence="3 4">C176</strain>
    </source>
</reference>
<feature type="domain" description="Sulfatase N-terminal" evidence="2">
    <location>
        <begin position="279"/>
        <end position="451"/>
    </location>
</feature>
<keyword evidence="3" id="KW-0808">Transferase</keyword>
<keyword evidence="3" id="KW-0378">Hydrolase</keyword>
<keyword evidence="1" id="KW-0812">Transmembrane</keyword>
<gene>
    <name evidence="3" type="ORF">GH984_03490</name>
</gene>
<dbReference type="RefSeq" id="WP_153718830.1">
    <property type="nucleotide sequence ID" value="NZ_WJPP01000002.1"/>
</dbReference>
<organism evidence="3 4">
    <name type="scientific">Spiribacter salilacus</name>
    <dbReference type="NCBI Taxonomy" id="2664894"/>
    <lineage>
        <taxon>Bacteria</taxon>
        <taxon>Pseudomonadati</taxon>
        <taxon>Pseudomonadota</taxon>
        <taxon>Gammaproteobacteria</taxon>
        <taxon>Chromatiales</taxon>
        <taxon>Ectothiorhodospiraceae</taxon>
        <taxon>Spiribacter</taxon>
    </lineage>
</organism>
<keyword evidence="1" id="KW-0472">Membrane</keyword>
<proteinExistence type="predicted"/>
<feature type="transmembrane region" description="Helical" evidence="1">
    <location>
        <begin position="29"/>
        <end position="48"/>
    </location>
</feature>
<dbReference type="AlphaFoldDB" id="A0A6N7QQU2"/>